<dbReference type="HOGENOM" id="CLU_676081_0_0_1"/>
<name>A0A086SYS1_HAPC1</name>
<evidence type="ECO:0000256" key="1">
    <source>
        <dbReference type="SAM" id="MobiDB-lite"/>
    </source>
</evidence>
<comment type="caution">
    <text evidence="2">The sequence shown here is derived from an EMBL/GenBank/DDBJ whole genome shotgun (WGS) entry which is preliminary data.</text>
</comment>
<reference evidence="3" key="1">
    <citation type="journal article" date="2014" name="Genome Announc.">
        <title>Genome sequence and annotation of Acremonium chrysogenum, producer of the beta-lactam antibiotic cephalosporin C.</title>
        <authorList>
            <person name="Terfehr D."/>
            <person name="Dahlmann T.A."/>
            <person name="Specht T."/>
            <person name="Zadra I."/>
            <person name="Kuernsteiner H."/>
            <person name="Kueck U."/>
        </authorList>
    </citation>
    <scope>NUCLEOTIDE SEQUENCE [LARGE SCALE GENOMIC DNA]</scope>
    <source>
        <strain evidence="3">ATCC 11550 / CBS 779.69 / DSM 880 / IAM 14645 / JCM 23072 / IMI 49137</strain>
    </source>
</reference>
<protein>
    <submittedName>
        <fullName evidence="2">Uncharacterized protein</fullName>
    </submittedName>
</protein>
<dbReference type="EMBL" id="JPKY01000100">
    <property type="protein sequence ID" value="KFH42253.1"/>
    <property type="molecule type" value="Genomic_DNA"/>
</dbReference>
<evidence type="ECO:0000313" key="2">
    <source>
        <dbReference type="EMBL" id="KFH42253.1"/>
    </source>
</evidence>
<accession>A0A086SYS1</accession>
<sequence length="407" mass="46113">MARGQSQSIKREARSQQTGNLDPPETPRAKRRRLFNKTVFSPAPCERDPVVYSFAGLSDNELLDPHEEPHAKRRRIFDQIASLPVPPEPDAAAALIDRLSDDELRECYKIAEAGLAAQFEDRKMSADVMEEFLQLVFTDWNPENDEAPGVEMLNDFPIKESFHEFTWNVGSINTGGKVYDVVRSIRMEIDPPRLIMENMQWNVTGKGNMNLEPLKGTDHSLVIWKKADHIRKMTKECYLIMLVEVVGEVSEYSRQRAVAFARNFLGQQGGGDTTPWKRKYTFANLQGILNRLPLLTGQSFYKGDETVVLFEGIFLEMVNSVAGYNRQRAIDYARNFLTQEATGVPTARIGRYTFAPLDAALLTLPLVSGSSFYFRKSLTVVLFSMSELRDVWDGKKAWTGSQVLEKA</sequence>
<organism evidence="2 3">
    <name type="scientific">Hapsidospora chrysogenum (strain ATCC 11550 / CBS 779.69 / DSM 880 / IAM 14645 / JCM 23072 / IMI 49137)</name>
    <name type="common">Acremonium chrysogenum</name>
    <dbReference type="NCBI Taxonomy" id="857340"/>
    <lineage>
        <taxon>Eukaryota</taxon>
        <taxon>Fungi</taxon>
        <taxon>Dikarya</taxon>
        <taxon>Ascomycota</taxon>
        <taxon>Pezizomycotina</taxon>
        <taxon>Sordariomycetes</taxon>
        <taxon>Hypocreomycetidae</taxon>
        <taxon>Hypocreales</taxon>
        <taxon>Bionectriaceae</taxon>
        <taxon>Hapsidospora</taxon>
    </lineage>
</organism>
<dbReference type="OrthoDB" id="5152611at2759"/>
<keyword evidence="3" id="KW-1185">Reference proteome</keyword>
<dbReference type="Proteomes" id="UP000029964">
    <property type="component" value="Unassembled WGS sequence"/>
</dbReference>
<feature type="region of interest" description="Disordered" evidence="1">
    <location>
        <begin position="1"/>
        <end position="37"/>
    </location>
</feature>
<evidence type="ECO:0000313" key="3">
    <source>
        <dbReference type="Proteomes" id="UP000029964"/>
    </source>
</evidence>
<proteinExistence type="predicted"/>
<dbReference type="AlphaFoldDB" id="A0A086SYS1"/>
<gene>
    <name evidence="2" type="ORF">ACRE_070200</name>
</gene>